<organism evidence="1 2">
    <name type="scientific">Crossiella equi</name>
    <dbReference type="NCBI Taxonomy" id="130796"/>
    <lineage>
        <taxon>Bacteria</taxon>
        <taxon>Bacillati</taxon>
        <taxon>Actinomycetota</taxon>
        <taxon>Actinomycetes</taxon>
        <taxon>Pseudonocardiales</taxon>
        <taxon>Pseudonocardiaceae</taxon>
        <taxon>Crossiella</taxon>
    </lineage>
</organism>
<comment type="caution">
    <text evidence="1">The sequence shown here is derived from an EMBL/GenBank/DDBJ whole genome shotgun (WGS) entry which is preliminary data.</text>
</comment>
<gene>
    <name evidence="1" type="ORF">JOF53_000922</name>
</gene>
<dbReference type="Gene3D" id="3.40.50.1820">
    <property type="entry name" value="alpha/beta hydrolase"/>
    <property type="match status" value="1"/>
</dbReference>
<dbReference type="SUPFAM" id="SSF53474">
    <property type="entry name" value="alpha/beta-Hydrolases"/>
    <property type="match status" value="1"/>
</dbReference>
<dbReference type="EMBL" id="JAGIOO010000001">
    <property type="protein sequence ID" value="MBP2472050.1"/>
    <property type="molecule type" value="Genomic_DNA"/>
</dbReference>
<reference evidence="1 2" key="1">
    <citation type="submission" date="2021-03" db="EMBL/GenBank/DDBJ databases">
        <title>Sequencing the genomes of 1000 actinobacteria strains.</title>
        <authorList>
            <person name="Klenk H.-P."/>
        </authorList>
    </citation>
    <scope>NUCLEOTIDE SEQUENCE [LARGE SCALE GENOMIC DNA]</scope>
    <source>
        <strain evidence="1 2">DSM 44580</strain>
    </source>
</reference>
<dbReference type="InterPro" id="IPR029058">
    <property type="entry name" value="AB_hydrolase_fold"/>
</dbReference>
<evidence type="ECO:0000313" key="2">
    <source>
        <dbReference type="Proteomes" id="UP001519363"/>
    </source>
</evidence>
<accession>A0ABS5A632</accession>
<sequence>MTIPQNLRRARTKLALPVLAIGGADNLGSGVAGALRLGAADVRELVLPDCGHWVAEEAPDSLLAGLLPFLR</sequence>
<proteinExistence type="predicted"/>
<keyword evidence="2" id="KW-1185">Reference proteome</keyword>
<dbReference type="RefSeq" id="WP_245372684.1">
    <property type="nucleotide sequence ID" value="NZ_JAGIOO010000001.1"/>
</dbReference>
<protein>
    <submittedName>
        <fullName evidence="1">Pimeloyl-ACP methyl ester carboxylesterase</fullName>
    </submittedName>
</protein>
<dbReference type="Proteomes" id="UP001519363">
    <property type="component" value="Unassembled WGS sequence"/>
</dbReference>
<evidence type="ECO:0000313" key="1">
    <source>
        <dbReference type="EMBL" id="MBP2472050.1"/>
    </source>
</evidence>
<name>A0ABS5A632_9PSEU</name>